<dbReference type="EMBL" id="RBNI01004141">
    <property type="protein sequence ID" value="RUP47744.1"/>
    <property type="molecule type" value="Genomic_DNA"/>
</dbReference>
<dbReference type="OrthoDB" id="5831190at2759"/>
<keyword evidence="2" id="KW-1185">Reference proteome</keyword>
<protein>
    <submittedName>
        <fullName evidence="1">Uncharacterized protein</fullName>
    </submittedName>
</protein>
<sequence>MHILIIRQDSVSLCAKEVVVQNPHKGKEDGNILLERCGFEVVVHLVSAEEELMEVLVANENGDGEADGRPERVAATHPVPKGEHVACIDPKLGHLLRVR</sequence>
<evidence type="ECO:0000313" key="2">
    <source>
        <dbReference type="Proteomes" id="UP000268093"/>
    </source>
</evidence>
<proteinExistence type="predicted"/>
<accession>A0A433DA48</accession>
<gene>
    <name evidence="1" type="ORF">BC936DRAFT_145378</name>
</gene>
<comment type="caution">
    <text evidence="1">The sequence shown here is derived from an EMBL/GenBank/DDBJ whole genome shotgun (WGS) entry which is preliminary data.</text>
</comment>
<evidence type="ECO:0000313" key="1">
    <source>
        <dbReference type="EMBL" id="RUP47744.1"/>
    </source>
</evidence>
<dbReference type="Proteomes" id="UP000268093">
    <property type="component" value="Unassembled WGS sequence"/>
</dbReference>
<name>A0A433DA48_9FUNG</name>
<reference evidence="1 2" key="1">
    <citation type="journal article" date="2018" name="New Phytol.">
        <title>Phylogenomics of Endogonaceae and evolution of mycorrhizas within Mucoromycota.</title>
        <authorList>
            <person name="Chang Y."/>
            <person name="Desiro A."/>
            <person name="Na H."/>
            <person name="Sandor L."/>
            <person name="Lipzen A."/>
            <person name="Clum A."/>
            <person name="Barry K."/>
            <person name="Grigoriev I.V."/>
            <person name="Martin F.M."/>
            <person name="Stajich J.E."/>
            <person name="Smith M.E."/>
            <person name="Bonito G."/>
            <person name="Spatafora J.W."/>
        </authorList>
    </citation>
    <scope>NUCLEOTIDE SEQUENCE [LARGE SCALE GENOMIC DNA]</scope>
    <source>
        <strain evidence="1 2">GMNB39</strain>
    </source>
</reference>
<organism evidence="1 2">
    <name type="scientific">Jimgerdemannia flammicorona</name>
    <dbReference type="NCBI Taxonomy" id="994334"/>
    <lineage>
        <taxon>Eukaryota</taxon>
        <taxon>Fungi</taxon>
        <taxon>Fungi incertae sedis</taxon>
        <taxon>Mucoromycota</taxon>
        <taxon>Mucoromycotina</taxon>
        <taxon>Endogonomycetes</taxon>
        <taxon>Endogonales</taxon>
        <taxon>Endogonaceae</taxon>
        <taxon>Jimgerdemannia</taxon>
    </lineage>
</organism>